<accession>A0AA39A8Y9</accession>
<dbReference type="PANTHER" id="PTHR11527">
    <property type="entry name" value="HEAT-SHOCK PROTEIN 20 FAMILY MEMBER"/>
    <property type="match status" value="1"/>
</dbReference>
<dbReference type="InterPro" id="IPR031107">
    <property type="entry name" value="Small_HSP"/>
</dbReference>
<dbReference type="Pfam" id="PF00011">
    <property type="entry name" value="HSP20"/>
    <property type="match status" value="1"/>
</dbReference>
<dbReference type="SUPFAM" id="SSF49764">
    <property type="entry name" value="HSP20-like chaperones"/>
    <property type="match status" value="1"/>
</dbReference>
<evidence type="ECO:0000256" key="6">
    <source>
        <dbReference type="SAM" id="MobiDB-lite"/>
    </source>
</evidence>
<keyword evidence="2" id="KW-0963">Cytoplasm</keyword>
<dbReference type="InterPro" id="IPR002068">
    <property type="entry name" value="A-crystallin/Hsp20_dom"/>
</dbReference>
<evidence type="ECO:0000256" key="2">
    <source>
        <dbReference type="ARBA" id="ARBA00022490"/>
    </source>
</evidence>
<evidence type="ECO:0000313" key="8">
    <source>
        <dbReference type="EMBL" id="KAJ9702073.1"/>
    </source>
</evidence>
<proteinExistence type="inferred from homology"/>
<dbReference type="EMBL" id="JARBHA010000004">
    <property type="protein sequence ID" value="KAJ9702073.1"/>
    <property type="molecule type" value="Genomic_DNA"/>
</dbReference>
<evidence type="ECO:0000313" key="9">
    <source>
        <dbReference type="Proteomes" id="UP001168098"/>
    </source>
</evidence>
<dbReference type="Proteomes" id="UP001168098">
    <property type="component" value="Unassembled WGS sequence"/>
</dbReference>
<reference evidence="8 9" key="1">
    <citation type="journal article" date="2023" name="BMC Biotechnol.">
        <title>Vitis rotundifolia cv Carlos genome sequencing.</title>
        <authorList>
            <person name="Huff M."/>
            <person name="Hulse-Kemp A."/>
            <person name="Scheffler B."/>
            <person name="Youngblood R."/>
            <person name="Simpson S."/>
            <person name="Babiker E."/>
            <person name="Staton M."/>
        </authorList>
    </citation>
    <scope>NUCLEOTIDE SEQUENCE [LARGE SCALE GENOMIC DNA]</scope>
    <source>
        <tissue evidence="8">Leaf</tissue>
    </source>
</reference>
<comment type="similarity">
    <text evidence="4 5">Belongs to the small heat shock protein (HSP20) family.</text>
</comment>
<evidence type="ECO:0000256" key="5">
    <source>
        <dbReference type="RuleBase" id="RU003616"/>
    </source>
</evidence>
<evidence type="ECO:0000259" key="7">
    <source>
        <dbReference type="PROSITE" id="PS01031"/>
    </source>
</evidence>
<gene>
    <name evidence="8" type="ORF">PVL29_004019</name>
</gene>
<evidence type="ECO:0000256" key="1">
    <source>
        <dbReference type="ARBA" id="ARBA00004496"/>
    </source>
</evidence>
<comment type="subcellular location">
    <subcellularLocation>
        <location evidence="1">Cytoplasm</location>
    </subcellularLocation>
</comment>
<dbReference type="GO" id="GO:0005737">
    <property type="term" value="C:cytoplasm"/>
    <property type="evidence" value="ECO:0007669"/>
    <property type="project" value="UniProtKB-SubCell"/>
</dbReference>
<keyword evidence="9" id="KW-1185">Reference proteome</keyword>
<evidence type="ECO:0000256" key="3">
    <source>
        <dbReference type="ARBA" id="ARBA00023016"/>
    </source>
</evidence>
<protein>
    <recommendedName>
        <fullName evidence="7">SHSP domain-containing protein</fullName>
    </recommendedName>
</protein>
<sequence length="177" mass="20129">MDLRTTEIESKMVAVRFDTADMSEEPEKERQPSRIHVRDGKSMNKTPADVKEYPHAYVFIVDMPGLTSDQIQIRIEGEKAMVVSGERKLDKDDRELVRFLRMERKRGKLMKKFELAENANIDAITAAYQDGVLSVTVGKKPLLKHKKIKNIPFQSLGTLMFFNSSTYSSVTSERSGG</sequence>
<dbReference type="InterPro" id="IPR008978">
    <property type="entry name" value="HSP20-like_chaperone"/>
</dbReference>
<dbReference type="AlphaFoldDB" id="A0AA39A8Y9"/>
<feature type="region of interest" description="Disordered" evidence="6">
    <location>
        <begin position="17"/>
        <end position="46"/>
    </location>
</feature>
<name>A0AA39A8Y9_VITRO</name>
<dbReference type="FunFam" id="2.60.40.790:FF:000010">
    <property type="entry name" value="17.3 kDa class II heat shock protein-like"/>
    <property type="match status" value="1"/>
</dbReference>
<dbReference type="Gene3D" id="2.60.40.790">
    <property type="match status" value="1"/>
</dbReference>
<organism evidence="8 9">
    <name type="scientific">Vitis rotundifolia</name>
    <name type="common">Muscadine grape</name>
    <dbReference type="NCBI Taxonomy" id="103349"/>
    <lineage>
        <taxon>Eukaryota</taxon>
        <taxon>Viridiplantae</taxon>
        <taxon>Streptophyta</taxon>
        <taxon>Embryophyta</taxon>
        <taxon>Tracheophyta</taxon>
        <taxon>Spermatophyta</taxon>
        <taxon>Magnoliopsida</taxon>
        <taxon>eudicotyledons</taxon>
        <taxon>Gunneridae</taxon>
        <taxon>Pentapetalae</taxon>
        <taxon>rosids</taxon>
        <taxon>Vitales</taxon>
        <taxon>Vitaceae</taxon>
        <taxon>Viteae</taxon>
        <taxon>Vitis</taxon>
    </lineage>
</organism>
<evidence type="ECO:0000256" key="4">
    <source>
        <dbReference type="PROSITE-ProRule" id="PRU00285"/>
    </source>
</evidence>
<dbReference type="PROSITE" id="PS01031">
    <property type="entry name" value="SHSP"/>
    <property type="match status" value="1"/>
</dbReference>
<feature type="compositionally biased region" description="Basic and acidic residues" evidence="6">
    <location>
        <begin position="25"/>
        <end position="46"/>
    </location>
</feature>
<comment type="caution">
    <text evidence="8">The sequence shown here is derived from an EMBL/GenBank/DDBJ whole genome shotgun (WGS) entry which is preliminary data.</text>
</comment>
<dbReference type="GO" id="GO:0006950">
    <property type="term" value="P:response to stress"/>
    <property type="evidence" value="ECO:0007669"/>
    <property type="project" value="UniProtKB-ARBA"/>
</dbReference>
<keyword evidence="3" id="KW-0346">Stress response</keyword>
<feature type="domain" description="SHSP" evidence="7">
    <location>
        <begin position="39"/>
        <end position="154"/>
    </location>
</feature>